<protein>
    <submittedName>
        <fullName evidence="2">Uncharacterized protein</fullName>
    </submittedName>
</protein>
<accession>A0ABT0U6E1</accession>
<organism evidence="2 3">
    <name type="scientific">Aporhodopirellula aestuarii</name>
    <dbReference type="NCBI Taxonomy" id="2950107"/>
    <lineage>
        <taxon>Bacteria</taxon>
        <taxon>Pseudomonadati</taxon>
        <taxon>Planctomycetota</taxon>
        <taxon>Planctomycetia</taxon>
        <taxon>Pirellulales</taxon>
        <taxon>Pirellulaceae</taxon>
        <taxon>Aporhodopirellula</taxon>
    </lineage>
</organism>
<keyword evidence="1" id="KW-1133">Transmembrane helix</keyword>
<name>A0ABT0U6E1_9BACT</name>
<keyword evidence="1" id="KW-0812">Transmembrane</keyword>
<dbReference type="EMBL" id="JAMQBK010000039">
    <property type="protein sequence ID" value="MCM2371891.1"/>
    <property type="molecule type" value="Genomic_DNA"/>
</dbReference>
<sequence length="129" mass="13711">MQTKWQNNGITRGVLAVVGAALVGYFWLKLTIPFMMGVFVSNDLNTPLGMNHHLAFGLATGVMICVLSAFVAAWVATPFRSQSLDGPPLASLAVAVTVGSVPAIKAKRVDASTELNRGRQDAHNTSKET</sequence>
<dbReference type="Proteomes" id="UP001202961">
    <property type="component" value="Unassembled WGS sequence"/>
</dbReference>
<gene>
    <name evidence="2" type="ORF">NB063_14875</name>
</gene>
<dbReference type="RefSeq" id="WP_250929523.1">
    <property type="nucleotide sequence ID" value="NZ_JAMQBK010000039.1"/>
</dbReference>
<evidence type="ECO:0000313" key="2">
    <source>
        <dbReference type="EMBL" id="MCM2371891.1"/>
    </source>
</evidence>
<keyword evidence="3" id="KW-1185">Reference proteome</keyword>
<feature type="transmembrane region" description="Helical" evidence="1">
    <location>
        <begin position="12"/>
        <end position="34"/>
    </location>
</feature>
<reference evidence="2 3" key="1">
    <citation type="journal article" date="2022" name="Syst. Appl. Microbiol.">
        <title>Rhodopirellula aestuarii sp. nov., a novel member of the genus Rhodopirellula isolated from brackish sediments collected in the Tagus River estuary, Portugal.</title>
        <authorList>
            <person name="Vitorino I.R."/>
            <person name="Klimek D."/>
            <person name="Calusinska M."/>
            <person name="Lobo-da-Cunha A."/>
            <person name="Vasconcelos V."/>
            <person name="Lage O.M."/>
        </authorList>
    </citation>
    <scope>NUCLEOTIDE SEQUENCE [LARGE SCALE GENOMIC DNA]</scope>
    <source>
        <strain evidence="2 3">ICT_H3.1</strain>
    </source>
</reference>
<evidence type="ECO:0000313" key="3">
    <source>
        <dbReference type="Proteomes" id="UP001202961"/>
    </source>
</evidence>
<feature type="transmembrane region" description="Helical" evidence="1">
    <location>
        <begin position="54"/>
        <end position="76"/>
    </location>
</feature>
<comment type="caution">
    <text evidence="2">The sequence shown here is derived from an EMBL/GenBank/DDBJ whole genome shotgun (WGS) entry which is preliminary data.</text>
</comment>
<keyword evidence="1" id="KW-0472">Membrane</keyword>
<evidence type="ECO:0000256" key="1">
    <source>
        <dbReference type="SAM" id="Phobius"/>
    </source>
</evidence>
<proteinExistence type="predicted"/>